<dbReference type="InterPro" id="IPR004565">
    <property type="entry name" value="OM_lipoprot_LolB"/>
</dbReference>
<dbReference type="GO" id="GO:0009279">
    <property type="term" value="C:cell outer membrane"/>
    <property type="evidence" value="ECO:0007669"/>
    <property type="project" value="UniProtKB-SubCell"/>
</dbReference>
<dbReference type="InterPro" id="IPR029046">
    <property type="entry name" value="LolA/LolB/LppX"/>
</dbReference>
<comment type="subcellular location">
    <subcellularLocation>
        <location evidence="1 13">Cell outer membrane</location>
        <topology evidence="1 13">Lipid-anchor</topology>
    </subcellularLocation>
</comment>
<proteinExistence type="inferred from homology"/>
<keyword evidence="11 13" id="KW-0998">Cell outer membrane</keyword>
<dbReference type="SUPFAM" id="SSF89392">
    <property type="entry name" value="Prokaryotic lipoproteins and lipoprotein localization factors"/>
    <property type="match status" value="1"/>
</dbReference>
<dbReference type="CDD" id="cd16326">
    <property type="entry name" value="LolB"/>
    <property type="match status" value="1"/>
</dbReference>
<dbReference type="PROSITE" id="PS51257">
    <property type="entry name" value="PROKAR_LIPOPROTEIN"/>
    <property type="match status" value="1"/>
</dbReference>
<dbReference type="Proteomes" id="UP000002171">
    <property type="component" value="Unassembled WGS sequence"/>
</dbReference>
<evidence type="ECO:0000256" key="5">
    <source>
        <dbReference type="ARBA" id="ARBA00022448"/>
    </source>
</evidence>
<dbReference type="Gene3D" id="2.50.20.10">
    <property type="entry name" value="Lipoprotein localisation LolA/LolB/LppX"/>
    <property type="match status" value="1"/>
</dbReference>
<dbReference type="HAMAP" id="MF_00233">
    <property type="entry name" value="LolB"/>
    <property type="match status" value="1"/>
</dbReference>
<comment type="caution">
    <text evidence="14">The sequence shown here is derived from an EMBL/GenBank/DDBJ whole genome shotgun (WGS) entry which is preliminary data.</text>
</comment>
<dbReference type="RefSeq" id="WP_007021114.1">
    <property type="nucleotide sequence ID" value="NZ_CH724125.1"/>
</dbReference>
<evidence type="ECO:0000256" key="6">
    <source>
        <dbReference type="ARBA" id="ARBA00022729"/>
    </source>
</evidence>
<evidence type="ECO:0000313" key="14">
    <source>
        <dbReference type="EMBL" id="EAR60107.1"/>
    </source>
</evidence>
<dbReference type="NCBIfam" id="TIGR00548">
    <property type="entry name" value="lolB"/>
    <property type="match status" value="1"/>
</dbReference>
<dbReference type="GO" id="GO:0015031">
    <property type="term" value="P:protein transport"/>
    <property type="evidence" value="ECO:0007669"/>
    <property type="project" value="UniProtKB-KW"/>
</dbReference>
<evidence type="ECO:0000256" key="4">
    <source>
        <dbReference type="ARBA" id="ARBA00016202"/>
    </source>
</evidence>
<keyword evidence="15" id="KW-1185">Reference proteome</keyword>
<evidence type="ECO:0000256" key="1">
    <source>
        <dbReference type="ARBA" id="ARBA00004459"/>
    </source>
</evidence>
<organism evidence="14 15">
    <name type="scientific">Neptuniibacter caesariensis</name>
    <dbReference type="NCBI Taxonomy" id="207954"/>
    <lineage>
        <taxon>Bacteria</taxon>
        <taxon>Pseudomonadati</taxon>
        <taxon>Pseudomonadota</taxon>
        <taxon>Gammaproteobacteria</taxon>
        <taxon>Oceanospirillales</taxon>
        <taxon>Oceanospirillaceae</taxon>
        <taxon>Neptuniibacter</taxon>
    </lineage>
</organism>
<comment type="similarity">
    <text evidence="2 13">Belongs to the LolB family.</text>
</comment>
<accession>A0A7U8C252</accession>
<name>A0A7U8C252_NEPCE</name>
<dbReference type="EMBL" id="AAOW01000024">
    <property type="protein sequence ID" value="EAR60107.1"/>
    <property type="molecule type" value="Genomic_DNA"/>
</dbReference>
<keyword evidence="5 13" id="KW-0813">Transport</keyword>
<evidence type="ECO:0000256" key="8">
    <source>
        <dbReference type="ARBA" id="ARBA00023136"/>
    </source>
</evidence>
<reference evidence="14 15" key="1">
    <citation type="submission" date="2006-02" db="EMBL/GenBank/DDBJ databases">
        <authorList>
            <person name="Pinhassi J."/>
            <person name="Pedros-Alio C."/>
            <person name="Ferriera S."/>
            <person name="Johnson J."/>
            <person name="Kravitz S."/>
            <person name="Halpern A."/>
            <person name="Remington K."/>
            <person name="Beeson K."/>
            <person name="Tran B."/>
            <person name="Rogers Y.-H."/>
            <person name="Friedman R."/>
            <person name="Venter J.C."/>
        </authorList>
    </citation>
    <scope>NUCLEOTIDE SEQUENCE [LARGE SCALE GENOMIC DNA]</scope>
    <source>
        <strain evidence="14 15">MED92</strain>
    </source>
</reference>
<evidence type="ECO:0000256" key="7">
    <source>
        <dbReference type="ARBA" id="ARBA00022927"/>
    </source>
</evidence>
<evidence type="ECO:0000313" key="15">
    <source>
        <dbReference type="Proteomes" id="UP000002171"/>
    </source>
</evidence>
<keyword evidence="9 13" id="KW-0564">Palmitate</keyword>
<keyword evidence="8 13" id="KW-0472">Membrane</keyword>
<keyword evidence="6 13" id="KW-0732">Signal</keyword>
<gene>
    <name evidence="13" type="primary">lolB</name>
    <name evidence="14" type="ORF">MED92_17247</name>
</gene>
<dbReference type="GO" id="GO:0044874">
    <property type="term" value="P:lipoprotein localization to outer membrane"/>
    <property type="evidence" value="ECO:0007669"/>
    <property type="project" value="UniProtKB-UniRule"/>
</dbReference>
<evidence type="ECO:0000256" key="9">
    <source>
        <dbReference type="ARBA" id="ARBA00023139"/>
    </source>
</evidence>
<keyword evidence="12 13" id="KW-0449">Lipoprotein</keyword>
<evidence type="ECO:0000256" key="2">
    <source>
        <dbReference type="ARBA" id="ARBA00009696"/>
    </source>
</evidence>
<sequence>MLTKSVSRLIVLFLFGSFMVGCSLTPTQIPEPVDTLSWQERQDQLARFTEWEISGKIGIITEQDSQSASLKWFQEEQEYQIDIRGPWGHGGASIFGKPGDVTIDIAGEGKFHGASPEFIMQERLGWQLPISDIYWWIRGLPAPEKAYQHSLNNNRLKQLNQSGWDIQYLSYNNHLPALPKKMRMSRDGLKVTLVLSSWIPR</sequence>
<evidence type="ECO:0000256" key="10">
    <source>
        <dbReference type="ARBA" id="ARBA00023186"/>
    </source>
</evidence>
<evidence type="ECO:0000256" key="13">
    <source>
        <dbReference type="HAMAP-Rule" id="MF_00233"/>
    </source>
</evidence>
<dbReference type="AlphaFoldDB" id="A0A7U8C252"/>
<evidence type="ECO:0000256" key="12">
    <source>
        <dbReference type="ARBA" id="ARBA00023288"/>
    </source>
</evidence>
<evidence type="ECO:0000256" key="3">
    <source>
        <dbReference type="ARBA" id="ARBA00011245"/>
    </source>
</evidence>
<evidence type="ECO:0000256" key="11">
    <source>
        <dbReference type="ARBA" id="ARBA00023237"/>
    </source>
</evidence>
<comment type="subunit">
    <text evidence="3 13">Monomer.</text>
</comment>
<keyword evidence="7 13" id="KW-0653">Protein transport</keyword>
<protein>
    <recommendedName>
        <fullName evidence="4 13">Outer-membrane lipoprotein LolB</fullName>
    </recommendedName>
</protein>
<comment type="function">
    <text evidence="13">Plays a critical role in the incorporation of lipoproteins in the outer membrane after they are released by the LolA protein.</text>
</comment>
<dbReference type="OrthoDB" id="9797618at2"/>
<dbReference type="Pfam" id="PF03550">
    <property type="entry name" value="LolB"/>
    <property type="match status" value="1"/>
</dbReference>
<keyword evidence="10 13" id="KW-0143">Chaperone</keyword>